<dbReference type="RefSeq" id="WP_102736032.1">
    <property type="nucleotide sequence ID" value="NZ_PJKN01000006.1"/>
</dbReference>
<protein>
    <submittedName>
        <fullName evidence="1">Uncharacterized protein</fullName>
    </submittedName>
</protein>
<dbReference type="EMBL" id="PJKN01000006">
    <property type="protein sequence ID" value="PNC54013.1"/>
    <property type="molecule type" value="Genomic_DNA"/>
</dbReference>
<evidence type="ECO:0000313" key="2">
    <source>
        <dbReference type="Proteomes" id="UP000235914"/>
    </source>
</evidence>
<sequence length="134" mass="14635">MKKILQLLGILAFVICNYGNAKELKCEYELKNLNIEPVRVANAKRTYTVYISCKYTSVHHTGETGGPIPLRKTITPVVTGTDDEKEGKAEAYAEGESTVIAMARLRLTEECGLQCGNCNEAGCTCVGCNDNINK</sequence>
<dbReference type="AlphaFoldDB" id="A0AAP8T8N6"/>
<accession>A0AAP8T8N6</accession>
<organism evidence="1 2">
    <name type="scientific">Akkermansia muciniphila</name>
    <dbReference type="NCBI Taxonomy" id="239935"/>
    <lineage>
        <taxon>Bacteria</taxon>
        <taxon>Pseudomonadati</taxon>
        <taxon>Verrucomicrobiota</taxon>
        <taxon>Verrucomicrobiia</taxon>
        <taxon>Verrucomicrobiales</taxon>
        <taxon>Akkermansiaceae</taxon>
        <taxon>Akkermansia</taxon>
    </lineage>
</organism>
<gene>
    <name evidence="1" type="ORF">CXU09_10465</name>
</gene>
<dbReference type="Proteomes" id="UP000235914">
    <property type="component" value="Unassembled WGS sequence"/>
</dbReference>
<evidence type="ECO:0000313" key="1">
    <source>
        <dbReference type="EMBL" id="PNC54013.1"/>
    </source>
</evidence>
<name>A0AAP8T8N6_9BACT</name>
<reference evidence="1 2" key="1">
    <citation type="journal article" date="2017" name="BMC Genomics">
        <title>Genome sequencing of 39 Akkermansia muciniphila isolates reveals its population structure, genomic and functional diverisity, and global distribution in mammalian gut microbiotas.</title>
        <authorList>
            <person name="Guo X."/>
            <person name="Li S."/>
            <person name="Zhang J."/>
            <person name="Wu F."/>
            <person name="Li X."/>
            <person name="Wu D."/>
            <person name="Zhang M."/>
            <person name="Ou Z."/>
            <person name="Jie Z."/>
            <person name="Yan Q."/>
            <person name="Li P."/>
            <person name="Yi J."/>
            <person name="Peng Y."/>
        </authorList>
    </citation>
    <scope>NUCLEOTIDE SEQUENCE [LARGE SCALE GENOMIC DNA]</scope>
    <source>
        <strain evidence="1 2">GP43</strain>
    </source>
</reference>
<comment type="caution">
    <text evidence="1">The sequence shown here is derived from an EMBL/GenBank/DDBJ whole genome shotgun (WGS) entry which is preliminary data.</text>
</comment>
<proteinExistence type="predicted"/>